<keyword evidence="2" id="KW-1185">Reference proteome</keyword>
<dbReference type="Gene3D" id="1.25.40.20">
    <property type="entry name" value="Ankyrin repeat-containing domain"/>
    <property type="match status" value="1"/>
</dbReference>
<organism evidence="1 2">
    <name type="scientific">Mytilus edulis</name>
    <name type="common">Blue mussel</name>
    <dbReference type="NCBI Taxonomy" id="6550"/>
    <lineage>
        <taxon>Eukaryota</taxon>
        <taxon>Metazoa</taxon>
        <taxon>Spiralia</taxon>
        <taxon>Lophotrochozoa</taxon>
        <taxon>Mollusca</taxon>
        <taxon>Bivalvia</taxon>
        <taxon>Autobranchia</taxon>
        <taxon>Pteriomorphia</taxon>
        <taxon>Mytilida</taxon>
        <taxon>Mytiloidea</taxon>
        <taxon>Mytilidae</taxon>
        <taxon>Mytilinae</taxon>
        <taxon>Mytilus</taxon>
    </lineage>
</organism>
<dbReference type="Proteomes" id="UP000683360">
    <property type="component" value="Unassembled WGS sequence"/>
</dbReference>
<accession>A0A8S3QHL5</accession>
<dbReference type="AlphaFoldDB" id="A0A8S3QHL5"/>
<dbReference type="InterPro" id="IPR036770">
    <property type="entry name" value="Ankyrin_rpt-contain_sf"/>
</dbReference>
<sequence length="309" mass="35818">MAEVNVVDYQRKSALHYACACEIETQKRGNDIIRLLITHGAKLNLISSEFRRPLDCFIYRMIKDIRELEILHDEVPSHQHLKIDLSSFNHLVRCGCVLAPIEDIVTTYFHDEYRMEMVPDFPDEISSLLFLIKNGLLTAATFLIQCGWEIEIEEWIDSFDISKLNVSTVQLKYGRCNRINMEKSKADFWNFLETFRKSTRSLSMLCINCIRKQMSLSSGGSEIETKIEALQVPEKIKSFINLTEFMQDEEIIMLEETASCRAPPRNRLGFGVMSSIMDSNTYDYSASTYQYSDDDLSFEDMIDQQLNLM</sequence>
<comment type="caution">
    <text evidence="1">The sequence shown here is derived from an EMBL/GenBank/DDBJ whole genome shotgun (WGS) entry which is preliminary data.</text>
</comment>
<name>A0A8S3QHL5_MYTED</name>
<proteinExistence type="predicted"/>
<dbReference type="EMBL" id="CAJPWZ010000533">
    <property type="protein sequence ID" value="CAG2195800.1"/>
    <property type="molecule type" value="Genomic_DNA"/>
</dbReference>
<gene>
    <name evidence="1" type="ORF">MEDL_10696</name>
</gene>
<protein>
    <submittedName>
        <fullName evidence="1">Uncharacterized protein</fullName>
    </submittedName>
</protein>
<evidence type="ECO:0000313" key="2">
    <source>
        <dbReference type="Proteomes" id="UP000683360"/>
    </source>
</evidence>
<dbReference type="SUPFAM" id="SSF48403">
    <property type="entry name" value="Ankyrin repeat"/>
    <property type="match status" value="1"/>
</dbReference>
<evidence type="ECO:0000313" key="1">
    <source>
        <dbReference type="EMBL" id="CAG2195800.1"/>
    </source>
</evidence>
<reference evidence="1" key="1">
    <citation type="submission" date="2021-03" db="EMBL/GenBank/DDBJ databases">
        <authorList>
            <person name="Bekaert M."/>
        </authorList>
    </citation>
    <scope>NUCLEOTIDE SEQUENCE</scope>
</reference>